<evidence type="ECO:0000259" key="5">
    <source>
        <dbReference type="PROSITE" id="PS51063"/>
    </source>
</evidence>
<dbReference type="SUPFAM" id="SSF51206">
    <property type="entry name" value="cAMP-binding domain-like"/>
    <property type="match status" value="1"/>
</dbReference>
<dbReference type="InterPro" id="IPR000595">
    <property type="entry name" value="cNMP-bd_dom"/>
</dbReference>
<dbReference type="GO" id="GO:0005829">
    <property type="term" value="C:cytosol"/>
    <property type="evidence" value="ECO:0007669"/>
    <property type="project" value="TreeGrafter"/>
</dbReference>
<organism evidence="6 7">
    <name type="scientific">Georgfuchsia toluolica</name>
    <dbReference type="NCBI Taxonomy" id="424218"/>
    <lineage>
        <taxon>Bacteria</taxon>
        <taxon>Pseudomonadati</taxon>
        <taxon>Pseudomonadota</taxon>
        <taxon>Betaproteobacteria</taxon>
        <taxon>Nitrosomonadales</taxon>
        <taxon>Sterolibacteriaceae</taxon>
        <taxon>Georgfuchsia</taxon>
    </lineage>
</organism>
<dbReference type="AlphaFoldDB" id="A0A916J2P6"/>
<keyword evidence="3" id="KW-0804">Transcription</keyword>
<dbReference type="EMBL" id="CAJQUM010000001">
    <property type="protein sequence ID" value="CAG4883049.1"/>
    <property type="molecule type" value="Genomic_DNA"/>
</dbReference>
<evidence type="ECO:0000256" key="1">
    <source>
        <dbReference type="ARBA" id="ARBA00023015"/>
    </source>
</evidence>
<dbReference type="InterPro" id="IPR050397">
    <property type="entry name" value="Env_Response_Regulators"/>
</dbReference>
<dbReference type="InterPro" id="IPR036390">
    <property type="entry name" value="WH_DNA-bd_sf"/>
</dbReference>
<dbReference type="InterPro" id="IPR014710">
    <property type="entry name" value="RmlC-like_jellyroll"/>
</dbReference>
<gene>
    <name evidence="6" type="ORF">GTOL_10931</name>
</gene>
<protein>
    <submittedName>
        <fullName evidence="6">Crp/Fnr family transcriptional regulator</fullName>
    </submittedName>
</protein>
<dbReference type="GO" id="GO:0003700">
    <property type="term" value="F:DNA-binding transcription factor activity"/>
    <property type="evidence" value="ECO:0007669"/>
    <property type="project" value="TreeGrafter"/>
</dbReference>
<dbReference type="InterPro" id="IPR018490">
    <property type="entry name" value="cNMP-bd_dom_sf"/>
</dbReference>
<feature type="domain" description="HTH crp-type" evidence="5">
    <location>
        <begin position="144"/>
        <end position="210"/>
    </location>
</feature>
<dbReference type="InterPro" id="IPR012318">
    <property type="entry name" value="HTH_CRP"/>
</dbReference>
<dbReference type="PANTHER" id="PTHR24567:SF74">
    <property type="entry name" value="HTH-TYPE TRANSCRIPTIONAL REGULATOR ARCR"/>
    <property type="match status" value="1"/>
</dbReference>
<dbReference type="RefSeq" id="WP_246590866.1">
    <property type="nucleotide sequence ID" value="NZ_CAJQUM010000001.1"/>
</dbReference>
<reference evidence="6" key="1">
    <citation type="submission" date="2021-04" db="EMBL/GenBank/DDBJ databases">
        <authorList>
            <person name="Hornung B."/>
        </authorList>
    </citation>
    <scope>NUCLEOTIDE SEQUENCE</scope>
    <source>
        <strain evidence="6">G5G6</strain>
    </source>
</reference>
<keyword evidence="1" id="KW-0805">Transcription regulation</keyword>
<keyword evidence="7" id="KW-1185">Reference proteome</keyword>
<evidence type="ECO:0000256" key="3">
    <source>
        <dbReference type="ARBA" id="ARBA00023163"/>
    </source>
</evidence>
<comment type="caution">
    <text evidence="6">The sequence shown here is derived from an EMBL/GenBank/DDBJ whole genome shotgun (WGS) entry which is preliminary data.</text>
</comment>
<evidence type="ECO:0000259" key="4">
    <source>
        <dbReference type="PROSITE" id="PS50042"/>
    </source>
</evidence>
<dbReference type="PROSITE" id="PS50042">
    <property type="entry name" value="CNMP_BINDING_3"/>
    <property type="match status" value="1"/>
</dbReference>
<sequence>MHDASIENSLLAAIPRTEYKRLLAALEPVTLIFGDVFCEPGDTIHHVYFPCSSLISLLTLADGHLALEIGLVGRDGMVGISLVLEHNVSPVRVLVQGDGMAMRMTALRFRKEFRLSVALQRVLYSYTYSLMRQISQTAACNRFHVVEQRLARWLLMTHDRIKSDQFHMTNEFIGHMLGVRRVGVTTAVQALHKRNLISYSRGDIVILDRKGLEAAACECYEVVRDMHDGT</sequence>
<name>A0A916J2P6_9PROT</name>
<evidence type="ECO:0000313" key="6">
    <source>
        <dbReference type="EMBL" id="CAG4883049.1"/>
    </source>
</evidence>
<feature type="domain" description="Cyclic nucleotide-binding" evidence="4">
    <location>
        <begin position="10"/>
        <end position="125"/>
    </location>
</feature>
<dbReference type="GO" id="GO:0003677">
    <property type="term" value="F:DNA binding"/>
    <property type="evidence" value="ECO:0007669"/>
    <property type="project" value="UniProtKB-KW"/>
</dbReference>
<keyword evidence="2" id="KW-0238">DNA-binding</keyword>
<proteinExistence type="predicted"/>
<dbReference type="Gene3D" id="2.60.120.10">
    <property type="entry name" value="Jelly Rolls"/>
    <property type="match status" value="1"/>
</dbReference>
<evidence type="ECO:0000256" key="2">
    <source>
        <dbReference type="ARBA" id="ARBA00023125"/>
    </source>
</evidence>
<dbReference type="Proteomes" id="UP000742786">
    <property type="component" value="Unassembled WGS sequence"/>
</dbReference>
<dbReference type="SUPFAM" id="SSF46785">
    <property type="entry name" value="Winged helix' DNA-binding domain"/>
    <property type="match status" value="1"/>
</dbReference>
<dbReference type="PANTHER" id="PTHR24567">
    <property type="entry name" value="CRP FAMILY TRANSCRIPTIONAL REGULATORY PROTEIN"/>
    <property type="match status" value="1"/>
</dbReference>
<accession>A0A916J2P6</accession>
<dbReference type="PROSITE" id="PS51063">
    <property type="entry name" value="HTH_CRP_2"/>
    <property type="match status" value="1"/>
</dbReference>
<dbReference type="Pfam" id="PF13545">
    <property type="entry name" value="HTH_Crp_2"/>
    <property type="match status" value="1"/>
</dbReference>
<evidence type="ECO:0000313" key="7">
    <source>
        <dbReference type="Proteomes" id="UP000742786"/>
    </source>
</evidence>